<evidence type="ECO:0000313" key="1">
    <source>
        <dbReference type="EMBL" id="TGY76811.1"/>
    </source>
</evidence>
<comment type="caution">
    <text evidence="1">The sequence shown here is derived from an EMBL/GenBank/DDBJ whole genome shotgun (WGS) entry which is preliminary data.</text>
</comment>
<accession>A0AC61RDC8</accession>
<dbReference type="EMBL" id="SRYB01000036">
    <property type="protein sequence ID" value="TGY76811.1"/>
    <property type="molecule type" value="Genomic_DNA"/>
</dbReference>
<organism evidence="1 2">
    <name type="scientific">Lepagella muris</name>
    <dbReference type="NCBI Taxonomy" id="3032870"/>
    <lineage>
        <taxon>Bacteria</taxon>
        <taxon>Pseudomonadati</taxon>
        <taxon>Bacteroidota</taxon>
        <taxon>Bacteroidia</taxon>
        <taxon>Bacteroidales</taxon>
        <taxon>Muribaculaceae</taxon>
        <taxon>Lepagella</taxon>
    </lineage>
</organism>
<gene>
    <name evidence="1" type="ORF">E5331_17460</name>
</gene>
<evidence type="ECO:0000313" key="2">
    <source>
        <dbReference type="Proteomes" id="UP000306319"/>
    </source>
</evidence>
<name>A0AC61RDC8_9BACT</name>
<proteinExistence type="predicted"/>
<keyword evidence="2" id="KW-1185">Reference proteome</keyword>
<dbReference type="Proteomes" id="UP000306319">
    <property type="component" value="Unassembled WGS sequence"/>
</dbReference>
<sequence>MKRHYLIPSSDSLLRGALSLVLSAGMLCASAYSVSRADRLSPLAAGYLERAEIMIDEGNFAGVIDQLRHLETQGVSLSSQDREDFTYLLALALYQRGDADCVDLLREFAYNYPASTLAISARLAAADYFFFAHRFNSALEAYRQIDYSRISPADRPLYQYRMALSMVKSGHYDEARPIFMQLHEYRDFNLAADYYLSYIEYVNGNTDVAYDGFKEVAQRMNGVNNDGIAPDYYIAQIEYSRAQYDRVIALGSELIERNPVEELIPETLRIVGLSYFKTGQEEKAQKYLEKYVLMPDINPAPDAVYALSVIEYSQGNLDEAQTGFATLTELNNDLAQSAYLYLGQIAVAQGDSNAAAISFEKAARMGYDRNVTETALFNYITARTRGGNIPFSSSIPLLQEFIQKFPSSQYAPRVEEFLASAYFNEKDYSNALASINRIKRPSQKVLEAKQKILYQLGMECMSNSRPADARKYLMEAVAINGDRALKAQANLWLGDACYALGKYGEAQNAYNAYLSADKKGENRTLARYNLAYALLMDGKYSRAAASFADAMKADPMLPKRLYDDALIRMADAQYYSGEYKLALKNYSTAISGGAQDSDYATFRRAVMYGLDGDIKRKLSELSDMPSRFPGSKWLPNALLEKGQTYTGLGDTKNAVIAFEQLRSTYKQSAQARKGMLNLAIAYMDAKEYGKAEDSYKEIIRKWPSSEEAVLANDDLRQYYAANGGLREYASFLKSVPNAPQIDASEMETLAFEGAETAFADDINATTLLQKYVEDYPNGRYLSQALLDIATGKEQTGEKETALNAIESLLARRSDSPQVPEALLLKARIIESYGPVRRDDALKAYKDLEKRGGNDYLADAYAGIMRNTDKDSERMKYAALVRTSGGLSADQMEEAEFYEASAMLKNGDTKNATAMLKKLAANPKSLSGAKAAVILGQHYIDSGNISGAEEVLTAFTDEGSPHEYWLARGFIALADVYHLKKKDYLAVEYLKSLRDNYPGKELDIHDMIDSRLKEWK</sequence>
<protein>
    <submittedName>
        <fullName evidence="1">Tetratricopeptide repeat protein</fullName>
    </submittedName>
</protein>
<reference evidence="1" key="1">
    <citation type="submission" date="2019-04" db="EMBL/GenBank/DDBJ databases">
        <title>Microbes associate with the intestines of laboratory mice.</title>
        <authorList>
            <person name="Navarre W."/>
            <person name="Wong E."/>
            <person name="Huang K."/>
            <person name="Tropini C."/>
            <person name="Ng K."/>
            <person name="Yu B."/>
        </authorList>
    </citation>
    <scope>NUCLEOTIDE SEQUENCE</scope>
    <source>
        <strain evidence="1">NM04_E33</strain>
    </source>
</reference>